<feature type="transmembrane region" description="Helical" evidence="9">
    <location>
        <begin position="222"/>
        <end position="243"/>
    </location>
</feature>
<gene>
    <name evidence="10" type="primary">I1R9W2</name>
</gene>
<dbReference type="PANTHER" id="PTHR12226:SF2">
    <property type="entry name" value="MANNOSE-P-DOLICHOL UTILIZATION DEFECT 1 PROTEIN"/>
    <property type="match status" value="1"/>
</dbReference>
<feature type="transmembrane region" description="Helical" evidence="9">
    <location>
        <begin position="146"/>
        <end position="172"/>
    </location>
</feature>
<dbReference type="SUPFAM" id="SSF50630">
    <property type="entry name" value="Acid proteases"/>
    <property type="match status" value="1"/>
</dbReference>
<reference evidence="10" key="1">
    <citation type="submission" date="2019-10" db="EMBL/GenBank/DDBJ databases">
        <authorList>
            <person name="Nor Muhammad N."/>
        </authorList>
    </citation>
    <scope>NUCLEOTIDE SEQUENCE</scope>
</reference>
<dbReference type="GO" id="GO:0016020">
    <property type="term" value="C:membrane"/>
    <property type="evidence" value="ECO:0007669"/>
    <property type="project" value="UniProtKB-SubCell"/>
</dbReference>
<evidence type="ECO:0000256" key="7">
    <source>
        <dbReference type="ARBA" id="ARBA00038475"/>
    </source>
</evidence>
<feature type="transmembrane region" description="Helical" evidence="9">
    <location>
        <begin position="447"/>
        <end position="472"/>
    </location>
</feature>
<feature type="transmembrane region" description="Helical" evidence="9">
    <location>
        <begin position="108"/>
        <end position="126"/>
    </location>
</feature>
<evidence type="ECO:0000313" key="10">
    <source>
        <dbReference type="EMBL" id="VWO96578.1"/>
    </source>
</evidence>
<feature type="transmembrane region" description="Helical" evidence="9">
    <location>
        <begin position="47"/>
        <end position="66"/>
    </location>
</feature>
<keyword evidence="6 9" id="KW-0472">Membrane</keyword>
<keyword evidence="5 9" id="KW-1133">Transmembrane helix</keyword>
<organism evidence="10">
    <name type="scientific">Ganoderma boninense</name>
    <dbReference type="NCBI Taxonomy" id="34458"/>
    <lineage>
        <taxon>Eukaryota</taxon>
        <taxon>Fungi</taxon>
        <taxon>Dikarya</taxon>
        <taxon>Basidiomycota</taxon>
        <taxon>Agaricomycotina</taxon>
        <taxon>Agaricomycetes</taxon>
        <taxon>Polyporales</taxon>
        <taxon>Polyporaceae</taxon>
        <taxon>Ganoderma</taxon>
    </lineage>
</organism>
<evidence type="ECO:0008006" key="11">
    <source>
        <dbReference type="Google" id="ProtNLM"/>
    </source>
</evidence>
<keyword evidence="4" id="KW-0677">Repeat</keyword>
<dbReference type="InterPro" id="IPR016817">
    <property type="entry name" value="MannP-dilichol_defect-1"/>
</dbReference>
<dbReference type="SMART" id="SM00679">
    <property type="entry name" value="CTNS"/>
    <property type="match status" value="2"/>
</dbReference>
<comment type="similarity">
    <text evidence="7">Belongs to the MPDU1 (TC 2.A.43.3) family.</text>
</comment>
<evidence type="ECO:0000256" key="6">
    <source>
        <dbReference type="ARBA" id="ARBA00023136"/>
    </source>
</evidence>
<dbReference type="FunFam" id="1.20.1280.290:FF:000006">
    <property type="entry name" value="mannose-P-dolichol utilization defect 1 protein"/>
    <property type="match status" value="1"/>
</dbReference>
<dbReference type="InterPro" id="IPR006603">
    <property type="entry name" value="PQ-loop_rpt"/>
</dbReference>
<keyword evidence="3 9" id="KW-0812">Transmembrane</keyword>
<evidence type="ECO:0000256" key="8">
    <source>
        <dbReference type="SAM" id="MobiDB-lite"/>
    </source>
</evidence>
<keyword evidence="2" id="KW-0813">Transport</keyword>
<evidence type="ECO:0000256" key="2">
    <source>
        <dbReference type="ARBA" id="ARBA00022448"/>
    </source>
</evidence>
<dbReference type="PANTHER" id="PTHR12226">
    <property type="entry name" value="MANNOSE-P-DOLICHOL UTILIZATION DEFECT 1 LEC35 -RELATED"/>
    <property type="match status" value="1"/>
</dbReference>
<feature type="transmembrane region" description="Helical" evidence="9">
    <location>
        <begin position="78"/>
        <end position="96"/>
    </location>
</feature>
<feature type="transmembrane region" description="Helical" evidence="9">
    <location>
        <begin position="193"/>
        <end position="210"/>
    </location>
</feature>
<evidence type="ECO:0000256" key="4">
    <source>
        <dbReference type="ARBA" id="ARBA00022737"/>
    </source>
</evidence>
<evidence type="ECO:0000256" key="9">
    <source>
        <dbReference type="SAM" id="Phobius"/>
    </source>
</evidence>
<dbReference type="AlphaFoldDB" id="A0A5K1JXS7"/>
<evidence type="ECO:0000256" key="1">
    <source>
        <dbReference type="ARBA" id="ARBA00004141"/>
    </source>
</evidence>
<dbReference type="InterPro" id="IPR021109">
    <property type="entry name" value="Peptidase_aspartic_dom_sf"/>
</dbReference>
<dbReference type="EMBL" id="LR725748">
    <property type="protein sequence ID" value="VWO96578.1"/>
    <property type="molecule type" value="Genomic_DNA"/>
</dbReference>
<proteinExistence type="inferred from homology"/>
<dbReference type="Gene3D" id="2.40.70.10">
    <property type="entry name" value="Acid Proteases"/>
    <property type="match status" value="1"/>
</dbReference>
<accession>A0A5K1JXS7</accession>
<protein>
    <recommendedName>
        <fullName evidence="11">Mannose-P-dolichol utilization defect 1 protein homolog</fullName>
    </recommendedName>
</protein>
<feature type="region of interest" description="Disordered" evidence="8">
    <location>
        <begin position="526"/>
        <end position="574"/>
    </location>
</feature>
<evidence type="ECO:0000256" key="5">
    <source>
        <dbReference type="ARBA" id="ARBA00022989"/>
    </source>
</evidence>
<comment type="subcellular location">
    <subcellularLocation>
        <location evidence="1">Membrane</location>
        <topology evidence="1">Multi-pass membrane protein</topology>
    </subcellularLocation>
</comment>
<name>A0A5K1JXS7_9APHY</name>
<evidence type="ECO:0000256" key="3">
    <source>
        <dbReference type="ARBA" id="ARBA00022692"/>
    </source>
</evidence>
<dbReference type="Pfam" id="PF04193">
    <property type="entry name" value="PQ-loop"/>
    <property type="match status" value="2"/>
</dbReference>
<sequence>MTAITQNLPWFVKDLGVSIVGQDCYTSIVENLDFTDRQCLKYSLSKGLGLGIVVGGSIMKVPQLLLVVSARSARGLSLTAYVLETLAYAITTAYAYRNSFPFSTYGENLFLTIQNVVITALIVHYNPPNALSNRSALQRAILSTQIAIASVIPLVLFPMSTIALFQIATLPLSLFSKLPQIRQNYRAQSTGQLSAFAVISQVGGCLARLFTTAQEVGDPIVAAGFALALVLNVVLGFQMWLYWGKDEKDELEMGPIGVPEKPRTHWTPPPQKVEVVRLSQHYVQVDTGSPNLWLGSTSCSSSACSPVGGEHYDSSASQPTGQSTVRNALTRPLDYIPCTTPLNISFTLDTRSEVFLHPLDLTTYPPNDASSETCAGLIQTPTSLPGLNFGSTADMVLGVTFLRNAYFVMADDPPSSNGSFPTNSVHSDSLDAVRPHLGLLNITNPGLSAGVLIGLLGFVGLCAALFAGRWAYMRRKYKRERAASEPFNGDLKVSAYVLSVLGYKARPGEPTEDELRQRRLEAYKRRDMSSQYTDDSVVTRVKDSPYDKGGPADEFGALKLPANSGAPHGDYFDP</sequence>
<dbReference type="Gene3D" id="1.20.1280.290">
    <property type="match status" value="2"/>
</dbReference>